<sequence length="46" mass="4999">MHNDGSPAWHQSDRIGKPMILPGSENFFTPPLDAELPGPILSGIQE</sequence>
<comment type="caution">
    <text evidence="2">The sequence shown here is derived from an EMBL/GenBank/DDBJ whole genome shotgun (WGS) entry which is preliminary data.</text>
</comment>
<dbReference type="Proteomes" id="UP000018217">
    <property type="component" value="Unassembled WGS sequence"/>
</dbReference>
<accession>V5ZBM7</accession>
<proteinExistence type="predicted"/>
<dbReference type="EMBL" id="CAHS01000017">
    <property type="protein sequence ID" value="CCG88344.1"/>
    <property type="molecule type" value="Genomic_DNA"/>
</dbReference>
<name>V5ZBM7_9GAMM</name>
<evidence type="ECO:0000313" key="2">
    <source>
        <dbReference type="EMBL" id="CCG88344.1"/>
    </source>
</evidence>
<keyword evidence="3" id="KW-1185">Reference proteome</keyword>
<evidence type="ECO:0000256" key="1">
    <source>
        <dbReference type="SAM" id="MobiDB-lite"/>
    </source>
</evidence>
<evidence type="ECO:0000313" key="3">
    <source>
        <dbReference type="Proteomes" id="UP000018217"/>
    </source>
</evidence>
<gene>
    <name evidence="2" type="ORF">EPIR_2981</name>
</gene>
<reference evidence="2 3" key="1">
    <citation type="journal article" date="2013" name="Syst. Appl. Microbiol.">
        <title>Phylogenetic position and virulence apparatus of the pear flower necrosis pathogen Erwinia piriflorinigrans CFBP 5888T as assessed by comparative genomics.</title>
        <authorList>
            <person name="Smits T.H."/>
            <person name="Rezzonico F."/>
            <person name="Lopez M.M."/>
            <person name="Blom J."/>
            <person name="Goesmann A."/>
            <person name="Frey J.E."/>
            <person name="Duffy B."/>
        </authorList>
    </citation>
    <scope>NUCLEOTIDE SEQUENCE [LARGE SCALE GENOMIC DNA]</scope>
    <source>
        <strain evidence="3">CFBP5888</strain>
    </source>
</reference>
<dbReference type="STRING" id="1161919.EPIR_2981"/>
<organism evidence="2 3">
    <name type="scientific">Erwinia piriflorinigrans CFBP 5888</name>
    <dbReference type="NCBI Taxonomy" id="1161919"/>
    <lineage>
        <taxon>Bacteria</taxon>
        <taxon>Pseudomonadati</taxon>
        <taxon>Pseudomonadota</taxon>
        <taxon>Gammaproteobacteria</taxon>
        <taxon>Enterobacterales</taxon>
        <taxon>Erwiniaceae</taxon>
        <taxon>Erwinia</taxon>
    </lineage>
</organism>
<protein>
    <submittedName>
        <fullName evidence="2">Uncharacterized protein</fullName>
    </submittedName>
</protein>
<feature type="region of interest" description="Disordered" evidence="1">
    <location>
        <begin position="1"/>
        <end position="46"/>
    </location>
</feature>
<dbReference type="AlphaFoldDB" id="V5ZBM7"/>